<dbReference type="GO" id="GO:0006865">
    <property type="term" value="P:amino acid transport"/>
    <property type="evidence" value="ECO:0007669"/>
    <property type="project" value="UniProtKB-KW"/>
</dbReference>
<reference evidence="11" key="1">
    <citation type="submission" date="2016-06" db="EMBL/GenBank/DDBJ databases">
        <authorList>
            <person name="Varghese N."/>
        </authorList>
    </citation>
    <scope>NUCLEOTIDE SEQUENCE [LARGE SCALE GENOMIC DNA]</scope>
    <source>
        <strain evidence="11">DSM 46123</strain>
    </source>
</reference>
<dbReference type="CDD" id="cd06261">
    <property type="entry name" value="TM_PBP2"/>
    <property type="match status" value="1"/>
</dbReference>
<feature type="transmembrane region" description="Helical" evidence="8">
    <location>
        <begin position="26"/>
        <end position="44"/>
    </location>
</feature>
<evidence type="ECO:0000256" key="1">
    <source>
        <dbReference type="ARBA" id="ARBA00004651"/>
    </source>
</evidence>
<proteinExistence type="inferred from homology"/>
<feature type="domain" description="ABC transmembrane type-1" evidence="9">
    <location>
        <begin position="67"/>
        <end position="267"/>
    </location>
</feature>
<dbReference type="NCBIfam" id="TIGR01726">
    <property type="entry name" value="HEQRo_perm_3TM"/>
    <property type="match status" value="1"/>
</dbReference>
<dbReference type="GO" id="GO:0043190">
    <property type="term" value="C:ATP-binding cassette (ABC) transporter complex"/>
    <property type="evidence" value="ECO:0007669"/>
    <property type="project" value="InterPro"/>
</dbReference>
<dbReference type="PANTHER" id="PTHR30614:SF0">
    <property type="entry name" value="L-CYSTINE TRANSPORT SYSTEM PERMEASE PROTEIN TCYL"/>
    <property type="match status" value="1"/>
</dbReference>
<dbReference type="InterPro" id="IPR000515">
    <property type="entry name" value="MetI-like"/>
</dbReference>
<dbReference type="Pfam" id="PF00528">
    <property type="entry name" value="BPD_transp_1"/>
    <property type="match status" value="1"/>
</dbReference>
<keyword evidence="5" id="KW-0029">Amino-acid transport</keyword>
<keyword evidence="2 8" id="KW-0813">Transport</keyword>
<dbReference type="GO" id="GO:0022857">
    <property type="term" value="F:transmembrane transporter activity"/>
    <property type="evidence" value="ECO:0007669"/>
    <property type="project" value="InterPro"/>
</dbReference>
<feature type="transmembrane region" description="Helical" evidence="8">
    <location>
        <begin position="112"/>
        <end position="132"/>
    </location>
</feature>
<dbReference type="STRING" id="47866.GA0074694_4123"/>
<organism evidence="10 11">
    <name type="scientific">Micromonospora inyonensis</name>
    <dbReference type="NCBI Taxonomy" id="47866"/>
    <lineage>
        <taxon>Bacteria</taxon>
        <taxon>Bacillati</taxon>
        <taxon>Actinomycetota</taxon>
        <taxon>Actinomycetes</taxon>
        <taxon>Micromonosporales</taxon>
        <taxon>Micromonosporaceae</taxon>
        <taxon>Micromonospora</taxon>
    </lineage>
</organism>
<dbReference type="InterPro" id="IPR043429">
    <property type="entry name" value="ArtM/GltK/GlnP/TcyL/YhdX-like"/>
</dbReference>
<evidence type="ECO:0000313" key="11">
    <source>
        <dbReference type="Proteomes" id="UP000198906"/>
    </source>
</evidence>
<keyword evidence="4 8" id="KW-0812">Transmembrane</keyword>
<evidence type="ECO:0000256" key="6">
    <source>
        <dbReference type="ARBA" id="ARBA00022989"/>
    </source>
</evidence>
<name>A0A1C6S6L3_9ACTN</name>
<evidence type="ECO:0000256" key="5">
    <source>
        <dbReference type="ARBA" id="ARBA00022970"/>
    </source>
</evidence>
<dbReference type="PANTHER" id="PTHR30614">
    <property type="entry name" value="MEMBRANE COMPONENT OF AMINO ACID ABC TRANSPORTER"/>
    <property type="match status" value="1"/>
</dbReference>
<keyword evidence="11" id="KW-1185">Reference proteome</keyword>
<evidence type="ECO:0000256" key="2">
    <source>
        <dbReference type="ARBA" id="ARBA00022448"/>
    </source>
</evidence>
<dbReference type="Proteomes" id="UP000198906">
    <property type="component" value="Unassembled WGS sequence"/>
</dbReference>
<evidence type="ECO:0000256" key="3">
    <source>
        <dbReference type="ARBA" id="ARBA00022475"/>
    </source>
</evidence>
<feature type="transmembrane region" description="Helical" evidence="8">
    <location>
        <begin position="67"/>
        <end position="91"/>
    </location>
</feature>
<dbReference type="RefSeq" id="WP_218105744.1">
    <property type="nucleotide sequence ID" value="NZ_FMHU01000002.1"/>
</dbReference>
<keyword evidence="6 8" id="KW-1133">Transmembrane helix</keyword>
<evidence type="ECO:0000256" key="8">
    <source>
        <dbReference type="RuleBase" id="RU363032"/>
    </source>
</evidence>
<comment type="similarity">
    <text evidence="8">Belongs to the binding-protein-dependent transport system permease family.</text>
</comment>
<dbReference type="AlphaFoldDB" id="A0A1C6S6L3"/>
<protein>
    <submittedName>
        <fullName evidence="10">Amino acid ABC transporter membrane protein, PAAT family</fullName>
    </submittedName>
</protein>
<keyword evidence="7 8" id="KW-0472">Membrane</keyword>
<feature type="transmembrane region" description="Helical" evidence="8">
    <location>
        <begin position="144"/>
        <end position="164"/>
    </location>
</feature>
<evidence type="ECO:0000256" key="7">
    <source>
        <dbReference type="ARBA" id="ARBA00023136"/>
    </source>
</evidence>
<dbReference type="SUPFAM" id="SSF161098">
    <property type="entry name" value="MetI-like"/>
    <property type="match status" value="1"/>
</dbReference>
<feature type="transmembrane region" description="Helical" evidence="8">
    <location>
        <begin position="245"/>
        <end position="265"/>
    </location>
</feature>
<gene>
    <name evidence="10" type="ORF">GA0074694_4123</name>
</gene>
<evidence type="ECO:0000256" key="4">
    <source>
        <dbReference type="ARBA" id="ARBA00022692"/>
    </source>
</evidence>
<evidence type="ECO:0000313" key="10">
    <source>
        <dbReference type="EMBL" id="SCL25081.1"/>
    </source>
</evidence>
<comment type="subcellular location">
    <subcellularLocation>
        <location evidence="1 8">Cell membrane</location>
        <topology evidence="1 8">Multi-pass membrane protein</topology>
    </subcellularLocation>
</comment>
<dbReference type="PROSITE" id="PS50928">
    <property type="entry name" value="ABC_TM1"/>
    <property type="match status" value="1"/>
</dbReference>
<dbReference type="InterPro" id="IPR035906">
    <property type="entry name" value="MetI-like_sf"/>
</dbReference>
<dbReference type="Gene3D" id="1.10.3720.10">
    <property type="entry name" value="MetI-like"/>
    <property type="match status" value="1"/>
</dbReference>
<dbReference type="EMBL" id="FMHU01000002">
    <property type="protein sequence ID" value="SCL25081.1"/>
    <property type="molecule type" value="Genomic_DNA"/>
</dbReference>
<accession>A0A1C6S6L3</accession>
<dbReference type="InterPro" id="IPR010065">
    <property type="entry name" value="AA_ABC_transptr_permease_3TM"/>
</dbReference>
<keyword evidence="3" id="KW-1003">Cell membrane</keyword>
<evidence type="ECO:0000259" key="9">
    <source>
        <dbReference type="PROSITE" id="PS50928"/>
    </source>
</evidence>
<sequence length="294" mass="32138">MTQPAADVVVRDPFAKPRPRRHPSHWISGLVAAAILGFLVYGLVNNENLEWDVVGDYLFADPILEGLWMTIKLSLLSQFIAVLIGCLLALLGESRNPVFRTFVKAYVGLFRGLPLLVLLLICFNAALFVPRIGLGGASWETNTLITGFTAAIIGLSLHEGAFMVEIIRAGFMSVPPGQREAAQVLGMKRGLTMRTIVIPQAIRVIIPPTGNQFISLLKASSLVAVIGGGDLLTRAQQIYGSNFKVIPLLMVVSFWYLTIVMLATLGQHFLERKYSLSAGPQRKLMKPRVAEASK</sequence>